<reference evidence="1" key="1">
    <citation type="journal article" date="2014" name="Int. J. Syst. Evol. Microbiol.">
        <title>Complete genome sequence of Corynebacterium casei LMG S-19264T (=DSM 44701T), isolated from a smear-ripened cheese.</title>
        <authorList>
            <consortium name="US DOE Joint Genome Institute (JGI-PGF)"/>
            <person name="Walter F."/>
            <person name="Albersmeier A."/>
            <person name="Kalinowski J."/>
            <person name="Ruckert C."/>
        </authorList>
    </citation>
    <scope>NUCLEOTIDE SEQUENCE</scope>
    <source>
        <strain evidence="1">KCTC 12719</strain>
    </source>
</reference>
<evidence type="ECO:0000313" key="2">
    <source>
        <dbReference type="Proteomes" id="UP000610456"/>
    </source>
</evidence>
<keyword evidence="2" id="KW-1185">Reference proteome</keyword>
<dbReference type="Pfam" id="PF04007">
    <property type="entry name" value="DUF354"/>
    <property type="match status" value="1"/>
</dbReference>
<dbReference type="RefSeq" id="WP_189605507.1">
    <property type="nucleotide sequence ID" value="NZ_BMXB01000015.1"/>
</dbReference>
<evidence type="ECO:0008006" key="3">
    <source>
        <dbReference type="Google" id="ProtNLM"/>
    </source>
</evidence>
<dbReference type="PANTHER" id="PTHR39662">
    <property type="entry name" value="DUF354 DOMAIN-CONTAINING PROTEIN-RELATED"/>
    <property type="match status" value="1"/>
</dbReference>
<accession>A0A918SID6</accession>
<dbReference type="EMBL" id="BMXB01000015">
    <property type="protein sequence ID" value="GHA46099.1"/>
    <property type="molecule type" value="Genomic_DNA"/>
</dbReference>
<dbReference type="Gene3D" id="3.40.50.2000">
    <property type="entry name" value="Glycogen Phosphorylase B"/>
    <property type="match status" value="1"/>
</dbReference>
<sequence>MRVFIDIGHPAHVHYFKNLIFKFQREEIPFLVTARNKEVAHKLLQAYGIPFASRGTGNDGLLKKLFYTVGADLQLLKLAREFKPDVFLSFASPYAAHVAKIMGKKHIAFDDTENATLAHRLYRPFTDVIYSPSSYSGKYHKRQVFFKGFMELCYLHPKVFTPDPSALKLLGLKKGAPFVILRFVSWNANHDIGHEGLSLQHKIKVVEELSHFARVFITSESTLPANLEPYRISIPPEKMHDILAFASLLYGESATMASECAMLGVPSIYHDNVGRGYTTQLENEYGLVFNFDESSTGEKKGLQKAIQLMKNYDRSLFLKNRNKILQNTINVNALMEASIVTPKNS</sequence>
<gene>
    <name evidence="1" type="ORF">GCM10007103_28970</name>
</gene>
<dbReference type="PANTHER" id="PTHR39662:SF1">
    <property type="entry name" value="DUF354 DOMAIN-CONTAINING PROTEIN"/>
    <property type="match status" value="1"/>
</dbReference>
<protein>
    <recommendedName>
        <fullName evidence="3">DUF354 domain-containing protein</fullName>
    </recommendedName>
</protein>
<dbReference type="SUPFAM" id="SSF53756">
    <property type="entry name" value="UDP-Glycosyltransferase/glycogen phosphorylase"/>
    <property type="match status" value="1"/>
</dbReference>
<name>A0A918SID6_9FLAO</name>
<dbReference type="InterPro" id="IPR007152">
    <property type="entry name" value="DUF354"/>
</dbReference>
<dbReference type="AlphaFoldDB" id="A0A918SID6"/>
<organism evidence="1 2">
    <name type="scientific">Salinimicrobium marinum</name>
    <dbReference type="NCBI Taxonomy" id="680283"/>
    <lineage>
        <taxon>Bacteria</taxon>
        <taxon>Pseudomonadati</taxon>
        <taxon>Bacteroidota</taxon>
        <taxon>Flavobacteriia</taxon>
        <taxon>Flavobacteriales</taxon>
        <taxon>Flavobacteriaceae</taxon>
        <taxon>Salinimicrobium</taxon>
    </lineage>
</organism>
<dbReference type="PIRSF" id="PIRSF005357">
    <property type="entry name" value="UCP005357"/>
    <property type="match status" value="1"/>
</dbReference>
<evidence type="ECO:0000313" key="1">
    <source>
        <dbReference type="EMBL" id="GHA46099.1"/>
    </source>
</evidence>
<proteinExistence type="predicted"/>
<reference evidence="1" key="2">
    <citation type="submission" date="2020-09" db="EMBL/GenBank/DDBJ databases">
        <authorList>
            <person name="Sun Q."/>
            <person name="Kim S."/>
        </authorList>
    </citation>
    <scope>NUCLEOTIDE SEQUENCE</scope>
    <source>
        <strain evidence="1">KCTC 12719</strain>
    </source>
</reference>
<dbReference type="Proteomes" id="UP000610456">
    <property type="component" value="Unassembled WGS sequence"/>
</dbReference>
<comment type="caution">
    <text evidence="1">The sequence shown here is derived from an EMBL/GenBank/DDBJ whole genome shotgun (WGS) entry which is preliminary data.</text>
</comment>